<evidence type="ECO:0000256" key="5">
    <source>
        <dbReference type="ARBA" id="ARBA00022801"/>
    </source>
</evidence>
<dbReference type="InterPro" id="IPR001563">
    <property type="entry name" value="Peptidase_S10"/>
</dbReference>
<dbReference type="PROSITE" id="PS00560">
    <property type="entry name" value="CARBOXYPEPT_SER_HIS"/>
    <property type="match status" value="2"/>
</dbReference>
<keyword evidence="10" id="KW-1185">Reference proteome</keyword>
<keyword evidence="5 8" id="KW-0378">Hydrolase</keyword>
<dbReference type="PRINTS" id="PR00724">
    <property type="entry name" value="CRBOXYPTASEC"/>
</dbReference>
<dbReference type="InterPro" id="IPR033124">
    <property type="entry name" value="Ser_caboxypep_his_AS"/>
</dbReference>
<dbReference type="PANTHER" id="PTHR11802:SF480">
    <property type="entry name" value="CARBOXYPEPTIDASE"/>
    <property type="match status" value="1"/>
</dbReference>
<reference evidence="10" key="1">
    <citation type="journal article" date="2014" name="Nat. Genet.">
        <title>Genome of the human hookworm Necator americanus.</title>
        <authorList>
            <person name="Tang Y.T."/>
            <person name="Gao X."/>
            <person name="Rosa B.A."/>
            <person name="Abubucker S."/>
            <person name="Hallsworth-Pepin K."/>
            <person name="Martin J."/>
            <person name="Tyagi R."/>
            <person name="Heizer E."/>
            <person name="Zhang X."/>
            <person name="Bhonagiri-Palsikar V."/>
            <person name="Minx P."/>
            <person name="Warren W.C."/>
            <person name="Wang Q."/>
            <person name="Zhan B."/>
            <person name="Hotez P.J."/>
            <person name="Sternberg P.W."/>
            <person name="Dougall A."/>
            <person name="Gaze S.T."/>
            <person name="Mulvenna J."/>
            <person name="Sotillo J."/>
            <person name="Ranganathan S."/>
            <person name="Rabelo E.M."/>
            <person name="Wilson R.K."/>
            <person name="Felgner P.L."/>
            <person name="Bethony J."/>
            <person name="Hawdon J.M."/>
            <person name="Gasser R.B."/>
            <person name="Loukas A."/>
            <person name="Mitreva M."/>
        </authorList>
    </citation>
    <scope>NUCLEOTIDE SEQUENCE [LARGE SCALE GENOMIC DNA]</scope>
</reference>
<evidence type="ECO:0000256" key="8">
    <source>
        <dbReference type="RuleBase" id="RU361156"/>
    </source>
</evidence>
<dbReference type="GO" id="GO:0004185">
    <property type="term" value="F:serine-type carboxypeptidase activity"/>
    <property type="evidence" value="ECO:0007669"/>
    <property type="project" value="UniProtKB-UniRule"/>
</dbReference>
<dbReference type="GO" id="GO:0005576">
    <property type="term" value="C:extracellular region"/>
    <property type="evidence" value="ECO:0007669"/>
    <property type="project" value="UniProtKB-SubCell"/>
</dbReference>
<dbReference type="Pfam" id="PF00450">
    <property type="entry name" value="Peptidase_S10"/>
    <property type="match status" value="4"/>
</dbReference>
<gene>
    <name evidence="9" type="ORF">NECAME_01481</name>
</gene>
<proteinExistence type="inferred from homology"/>
<keyword evidence="8" id="KW-0645">Protease</keyword>
<evidence type="ECO:0000256" key="1">
    <source>
        <dbReference type="ARBA" id="ARBA00004613"/>
    </source>
</evidence>
<keyword evidence="8 9" id="KW-0121">Carboxypeptidase</keyword>
<evidence type="ECO:0000313" key="9">
    <source>
        <dbReference type="EMBL" id="ETN84921.1"/>
    </source>
</evidence>
<dbReference type="EMBL" id="KI657838">
    <property type="protein sequence ID" value="ETN84921.1"/>
    <property type="molecule type" value="Genomic_DNA"/>
</dbReference>
<keyword evidence="4" id="KW-0732">Signal</keyword>
<dbReference type="InterPro" id="IPR029058">
    <property type="entry name" value="AB_hydrolase_fold"/>
</dbReference>
<comment type="similarity">
    <text evidence="2 8">Belongs to the peptidase S10 family.</text>
</comment>
<dbReference type="GO" id="GO:0006508">
    <property type="term" value="P:proteolysis"/>
    <property type="evidence" value="ECO:0007669"/>
    <property type="project" value="UniProtKB-KW"/>
</dbReference>
<dbReference type="PROSITE" id="PS00131">
    <property type="entry name" value="CARBOXYPEPT_SER_SER"/>
    <property type="match status" value="2"/>
</dbReference>
<evidence type="ECO:0000256" key="7">
    <source>
        <dbReference type="ARBA" id="ARBA00023180"/>
    </source>
</evidence>
<dbReference type="Proteomes" id="UP000053676">
    <property type="component" value="Unassembled WGS sequence"/>
</dbReference>
<name>W2TV29_NECAM</name>
<comment type="subcellular location">
    <subcellularLocation>
        <location evidence="1">Secreted</location>
    </subcellularLocation>
</comment>
<keyword evidence="7" id="KW-0325">Glycoprotein</keyword>
<evidence type="ECO:0000256" key="4">
    <source>
        <dbReference type="ARBA" id="ARBA00022729"/>
    </source>
</evidence>
<dbReference type="EC" id="3.4.16.-" evidence="8"/>
<keyword evidence="3" id="KW-0964">Secreted</keyword>
<dbReference type="OMA" id="YLIAYMN"/>
<dbReference type="FunFam" id="3.40.50.1820:FF:000030">
    <property type="entry name" value="Carboxypeptidase"/>
    <property type="match status" value="1"/>
</dbReference>
<evidence type="ECO:0000256" key="6">
    <source>
        <dbReference type="ARBA" id="ARBA00023157"/>
    </source>
</evidence>
<organism evidence="9 10">
    <name type="scientific">Necator americanus</name>
    <name type="common">Human hookworm</name>
    <dbReference type="NCBI Taxonomy" id="51031"/>
    <lineage>
        <taxon>Eukaryota</taxon>
        <taxon>Metazoa</taxon>
        <taxon>Ecdysozoa</taxon>
        <taxon>Nematoda</taxon>
        <taxon>Chromadorea</taxon>
        <taxon>Rhabditida</taxon>
        <taxon>Rhabditina</taxon>
        <taxon>Rhabditomorpha</taxon>
        <taxon>Strongyloidea</taxon>
        <taxon>Ancylostomatidae</taxon>
        <taxon>Bunostominae</taxon>
        <taxon>Necator</taxon>
    </lineage>
</organism>
<accession>W2TV29</accession>
<evidence type="ECO:0000256" key="2">
    <source>
        <dbReference type="ARBA" id="ARBA00009431"/>
    </source>
</evidence>
<dbReference type="PANTHER" id="PTHR11802">
    <property type="entry name" value="SERINE PROTEASE FAMILY S10 SERINE CARBOXYPEPTIDASE"/>
    <property type="match status" value="1"/>
</dbReference>
<evidence type="ECO:0000256" key="3">
    <source>
        <dbReference type="ARBA" id="ARBA00022525"/>
    </source>
</evidence>
<dbReference type="Gene3D" id="3.40.50.1820">
    <property type="entry name" value="alpha/beta hydrolase"/>
    <property type="match status" value="4"/>
</dbReference>
<dbReference type="KEGG" id="nai:NECAME_01481"/>
<dbReference type="InterPro" id="IPR018202">
    <property type="entry name" value="Ser_caboxypep_ser_AS"/>
</dbReference>
<protein>
    <recommendedName>
        <fullName evidence="8">Carboxypeptidase</fullName>
        <ecNumber evidence="8">3.4.16.-</ecNumber>
    </recommendedName>
</protein>
<dbReference type="OrthoDB" id="443318at2759"/>
<dbReference type="SUPFAM" id="SSF53474">
    <property type="entry name" value="alpha/beta-Hydrolases"/>
    <property type="match status" value="3"/>
</dbReference>
<keyword evidence="6" id="KW-1015">Disulfide bond</keyword>
<sequence length="701" mass="79256">MNANYIQQHNDTGKVFDDIMRSGYPLRMLIYNGDVDQACNFLGDQWFIEAVAARWNMTVSKVFKSWWYRTQIAGYTKQFTYQSSSIDLLTVKGAGHLVPSDRPGPALQMFMNFLRGNDYNAAVPFSDQLHPLKQEYKVQETPRVRSESVSVSPPKIGTKQDDLVTDLPGLTWKPNFNHYSGYLTASPGNYLHYWINAQYNLFYFRLTESQKSPETAPLILWLNGGPGCSSLGGLFEELGPFHVNPDGATLFENVFSWNKVGNVLFLESPRDVGFSYRASNVTDTRYNDDYTASDNVLALASFFAKFPEYKKRPFFITGESYGGVYVPTLTSLLIKKIQSTGADSMSYVNLIGVAIGNGEMSAIQQINSAVSLLYFRGEHGKSDNMNDNYIQQHNDTTDVFVDILNSGYPLRFLIYNGDVDMACQFLGDEWFIEKLAVDNGMTSNTRAPWNYTQGSFMPRIGGYVKSFQYKNRVSFDLLTVKGAGHFVPTDRPGPALQMIYNFVNKLDYNTNLTLSLDRQPLLSNYQPTVPTVPRMRVDKVDDLPGLTFMPNFNQHSGYLRASAGNYLHYWFVESQNNPRTDPLVLWLTGGPGCSSLGALLTENGPFHPNPDGSTLFENVYSWNKVRNIRAVFISKPVFFSKLKELLIQTASDIYLALKDFFMEYPQFSNNSFFVTGESYGGVYVPTLTRLLIQKIQASIHY</sequence>
<dbReference type="AlphaFoldDB" id="W2TV29"/>
<evidence type="ECO:0000313" key="10">
    <source>
        <dbReference type="Proteomes" id="UP000053676"/>
    </source>
</evidence>